<feature type="transmembrane region" description="Helical" evidence="5">
    <location>
        <begin position="98"/>
        <end position="118"/>
    </location>
</feature>
<dbReference type="Gene3D" id="2.160.20.110">
    <property type="match status" value="1"/>
</dbReference>
<feature type="domain" description="G5" evidence="6">
    <location>
        <begin position="788"/>
        <end position="870"/>
    </location>
</feature>
<keyword evidence="1" id="KW-0645">Protease</keyword>
<keyword evidence="5" id="KW-0812">Transmembrane</keyword>
<dbReference type="PROSITE" id="PS51109">
    <property type="entry name" value="G5"/>
    <property type="match status" value="4"/>
</dbReference>
<dbReference type="InterPro" id="IPR008006">
    <property type="entry name" value="Peptidase_M26_N_dom"/>
</dbReference>
<feature type="compositionally biased region" description="Polar residues" evidence="4">
    <location>
        <begin position="261"/>
        <end position="273"/>
    </location>
</feature>
<evidence type="ECO:0000256" key="3">
    <source>
        <dbReference type="ARBA" id="ARBA00022801"/>
    </source>
</evidence>
<evidence type="ECO:0000256" key="2">
    <source>
        <dbReference type="ARBA" id="ARBA00022729"/>
    </source>
</evidence>
<name>A0A426T6G8_STRSU</name>
<keyword evidence="5" id="KW-0472">Membrane</keyword>
<keyword evidence="5" id="KW-1133">Transmembrane helix</keyword>
<dbReference type="Proteomes" id="UP000273973">
    <property type="component" value="Unassembled WGS sequence"/>
</dbReference>
<evidence type="ECO:0000259" key="6">
    <source>
        <dbReference type="PROSITE" id="PS51109"/>
    </source>
</evidence>
<feature type="compositionally biased region" description="Polar residues" evidence="4">
    <location>
        <begin position="1063"/>
        <end position="1073"/>
    </location>
</feature>
<dbReference type="Gene3D" id="2.20.230.10">
    <property type="entry name" value="Resuscitation-promoting factor rpfb"/>
    <property type="match status" value="6"/>
</dbReference>
<dbReference type="Pfam" id="PF07501">
    <property type="entry name" value="G5"/>
    <property type="match status" value="6"/>
</dbReference>
<feature type="region of interest" description="Disordered" evidence="4">
    <location>
        <begin position="189"/>
        <end position="279"/>
    </location>
</feature>
<dbReference type="Pfam" id="PF04650">
    <property type="entry name" value="YSIRK_signal"/>
    <property type="match status" value="1"/>
</dbReference>
<dbReference type="GO" id="GO:0004222">
    <property type="term" value="F:metalloendopeptidase activity"/>
    <property type="evidence" value="ECO:0007669"/>
    <property type="project" value="InterPro"/>
</dbReference>
<dbReference type="GO" id="GO:0006508">
    <property type="term" value="P:proteolysis"/>
    <property type="evidence" value="ECO:0007669"/>
    <property type="project" value="UniProtKB-KW"/>
</dbReference>
<dbReference type="Pfam" id="PF07580">
    <property type="entry name" value="Peptidase_M26_C"/>
    <property type="match status" value="1"/>
</dbReference>
<feature type="compositionally biased region" description="Basic and acidic residues" evidence="4">
    <location>
        <begin position="220"/>
        <end position="232"/>
    </location>
</feature>
<evidence type="ECO:0000313" key="8">
    <source>
        <dbReference type="Proteomes" id="UP000273973"/>
    </source>
</evidence>
<feature type="region of interest" description="Disordered" evidence="4">
    <location>
        <begin position="1168"/>
        <end position="1214"/>
    </location>
</feature>
<evidence type="ECO:0000313" key="7">
    <source>
        <dbReference type="EMBL" id="RRR49536.1"/>
    </source>
</evidence>
<sequence length="2771" mass="310642">MHKFFYEQRKAFSFRKLTIGLVSLCVGTSLLFGIQSQEVSASTVSPSQIRFEYVLEAELSAEERQLIQSSLPAELKEEATYFVVYRPSKKVLPATGELAGSGLAVLGLGFLVLAVSATKSKKARVLTMLYVTTSGLALPVLEVGAVQSSALAAYNQTYVLKPGEALPDGRLMIAGYDFVGYYVQESSVKTSPETAEVDKQISTGEVSGKPDQASQPIVEQADKTEQTGKTEESQDQADLPTESPVEETSPRPEVEKEVSAAESTETVPAQPTEESVEEKLITTIPTEAPRHLLPTIDFQVQDKVEETALEIPEEQIETNQLPLGQSRVEEGQAGSLRISYQEVLVDGQVVARNEISREEIPSIPRKVYIGTGQVAQEEVAETKPSEEPVQPTEEQVEEKLITTIPTEAPRHHLPTIDFQVQDKVEETALEIPEEQIETDELAIGQSRVEEGQAGSLRISYQEVLVDGQIVARNEISREEIPSIPKRTYIGTRRDEKYVAPAKLELPTATIRTQEEEIAFERKEVLRADWPLGKVEVVAGKKGKQLHTYAVIEGVETLLKTEVLEQAEAEITYKGVKRPEMTTEEVVIDFTERVISDSEQYTDYRQIEVTGEQGLKRLHKENGQLVNEEIVKPAKEQVVRVGTKPIEGQVEKESLRTIDFVRRYESNDQLEYGQTRTKRPGQSGQEKVISTYQTIKGVEGKFLSSRTELIKQVQDEIIEVGTKPQIRIEQEEPVIEYVPEPAKERNVQTVLQEGHAKETTYRTVYNLDANSGQVMPIQLPGTVSHPGQVRRISVGTKPTITKKALPFTEETIPNSTLYVGERVIVRPGRAGEEITTVHYTLNPRTGETSASQPQIQVIAAVTQVVQVGTKAVDRTEETVDNRDIAFKTEYRADSTLPYPQREVLQEGSNGVERITTTRRYVRDKEVGEPSRVSEVVKAVQNRIIKVGTKPAVRRVETDFTRVYEADPNRSLNEQHIKQSGIKQETTYTKNYVLNTETGTVTEQAETSQVTRSARQEIVQVGTRPTIETTSRVLPTRYEADNSRAHGQQHTRQQGRPEITTFTTTYSVDPSTGATQAHRDSGRVTDSGQQQIIQVGTRPVDRTERVELSPITRQNAELVKGTENVIHEGSPRIRVYRTNYSVDPTTGQITTHPEVLVSETAGRAREVEIGTKEPNQPVTPPTENEESCPIIPDNSDGGTCEVPTEPTEKPSSPDLECILNPTDQCWPEEEETVHPETVAQLRAKMEELRSYKARVEGYEWHTYIDTVYKHSEDVITSENPADIRTQLEVIQDDIDFIVDLLTELGNPKVLVETDANSGPSLKFEVMAKPVNVPTDANSSPSRKNEDTTSPVTPKPEETTGTEKPEPDSPTNPPVTPKPNPEQPTVPDTPDTTETETPIDVDIDSLPKPTMIIRRVDLQKDSRKATIHYILEDPAERFEGAQAHLFVNDKIVSTVLIRRQNGKVQAEFTDLKPNVDYLVRTELTYSGTSESLVDSLADEASIEIEERQLQIKHIDRIELWKFENGKASIQRELATKPVNLTNYFAKVISNQQKEILLPISQVDLQSENGESFYLIKASLDNLVEEQSTSNSYSPGLTFRVAKQKTSTSTGTYTDFASLVRAMQERPSDTFVLGADLTASSVDLAGKDSYITNQFYGRLNGAGYTIYDLQAPLFHKTSGQIENLNLKDVAIYQKGKNEVGALAKEAGGGRIEKISVDGVVVGGNHVGGLLGSILNTRVTNITVRGRISSQSTDLSSNYLGGLAGWVGTGGQVQGVYADVILSTNSSRAKVGGIVGQMENTGSYIKKAYAQGMISAQKNIDSEAGGIVGMIAGTADSIIDDVISAVSVPNGGKVYQYVSDPAIQVKKIYVVDNEASGQDRNGQEILTVEEAKERLASYQIVEPIPAVPTVRQQHPQYNVDYSLHPHYQENRKLAYDNMEKLLPFFTKDVIVQQANRLSKDDPLVTKKLLDVIAIDGHNNDRPVFDTNGQRNYINKVMFHFEDGSIEYEWLVKKQDINSGVITEYFVVDREITYTPENLVQATNLNRLVDRLLPEFTGLEYRSQEVLSALGLTGYGNDFAIQELLFLNESFAKVKTNIRHYLRDILVSDRAISLTSETIENYIFDYIKNNKAQLLLGLAYMDRWYSIRYGDLNAQEWMIKKPDFFGNPVSSLDQLIMIGGLGAGALKPNNNYALGSQLVAKPAIKGNLFDYLEAYRKRFAPNQTDSDWFKSATKANIIETNSTVEEVRVKQEDTSNKKYSNRFYDKLKSDTWRFKEMALILLTMPSRDIFILTDMANTVIGSYDNQHGTPEQIEKAIEKTAKDWAGHADYLYRILPKEHKEKMFRQVMTWDTKMINRTWYEIDSLSSRSKNSFKYFYMPLGYSYPVGTGASAQSDLRDIFYFNADVNSQEGNRVYTHELTHVAEDDTYLLGHGRRSGTGHEIYARGLFETLTWFNQDLLGINSIFDFSNYEQASYGRRLTNLNPERFQSTQDLEKYMRGYMDVIYTLDYLEAEAVLKLSGTSSFNTAHRNWFNQMTTNANDETQIDKFNRATKFTSVEDFIDNGMVSRRSYDPPGHIVRETFPHDSYLSVNALNPIYGALNNDGVSRNEFEFRKIAFELLAEKGYENGFVPYLSNQYQSELGQIDSAGRIPDNQLISKISGGEFTNSAQFRKAMFNRRKDNLSQLKAVKIYGKRDGEGYFYDTTRTLHSIDELRQLMKEAVEYDANHLLYASQNPYASSTNSYDKTKSHVYSLKAAVLNGYLRATNDFRESIYVTNP</sequence>
<proteinExistence type="predicted"/>
<accession>A0A426T6G8</accession>
<reference evidence="7 8" key="2">
    <citation type="submission" date="2018-12" db="EMBL/GenBank/DDBJ databases">
        <title>Whole-genome sequences of fifteen clinical Streptococcus suis strains isolated from pigs between 2006 and 2018.</title>
        <authorList>
            <person name="Stevens M.J.A."/>
            <person name="Cernela N."/>
            <person name="Spoerry Serrano N."/>
            <person name="Schmitt S."/>
            <person name="Schrenzel J."/>
            <person name="Stephan R."/>
        </authorList>
    </citation>
    <scope>NUCLEOTIDE SEQUENCE [LARGE SCALE GENOMIC DNA]</scope>
    <source>
        <strain evidence="7 8">SS1014</strain>
    </source>
</reference>
<keyword evidence="3" id="KW-0378">Hydrolase</keyword>
<comment type="caution">
    <text evidence="7">The sequence shown here is derived from an EMBL/GenBank/DDBJ whole genome shotgun (WGS) entry which is preliminary data.</text>
</comment>
<feature type="region of interest" description="Disordered" evidence="4">
    <location>
        <begin position="1329"/>
        <end position="1403"/>
    </location>
</feature>
<feature type="domain" description="G5" evidence="6">
    <location>
        <begin position="642"/>
        <end position="723"/>
    </location>
</feature>
<dbReference type="InterPro" id="IPR005877">
    <property type="entry name" value="YSIRK_signal_dom"/>
</dbReference>
<evidence type="ECO:0000256" key="4">
    <source>
        <dbReference type="SAM" id="MobiDB-lite"/>
    </source>
</evidence>
<feature type="compositionally biased region" description="Pro residues" evidence="4">
    <location>
        <begin position="1365"/>
        <end position="1381"/>
    </location>
</feature>
<feature type="compositionally biased region" description="Basic and acidic residues" evidence="4">
    <location>
        <begin position="1352"/>
        <end position="1364"/>
    </location>
</feature>
<dbReference type="InterPro" id="IPR011098">
    <property type="entry name" value="G5_dom"/>
</dbReference>
<feature type="compositionally biased region" description="Basic and acidic residues" evidence="4">
    <location>
        <begin position="248"/>
        <end position="259"/>
    </location>
</feature>
<dbReference type="RefSeq" id="WP_125183581.1">
    <property type="nucleotide sequence ID" value="NZ_RSDG01000014.1"/>
</dbReference>
<evidence type="ECO:0000256" key="5">
    <source>
        <dbReference type="SAM" id="Phobius"/>
    </source>
</evidence>
<dbReference type="Gene3D" id="2.20.230.30">
    <property type="match status" value="1"/>
</dbReference>
<dbReference type="GO" id="GO:0008270">
    <property type="term" value="F:zinc ion binding"/>
    <property type="evidence" value="ECO:0007669"/>
    <property type="project" value="InterPro"/>
</dbReference>
<feature type="transmembrane region" description="Helical" evidence="5">
    <location>
        <begin position="125"/>
        <end position="146"/>
    </location>
</feature>
<protein>
    <submittedName>
        <fullName evidence="7">YSIRK-type signal peptide-containing protein</fullName>
    </submittedName>
</protein>
<reference evidence="7 8" key="1">
    <citation type="submission" date="2018-11" db="EMBL/GenBank/DDBJ databases">
        <authorList>
            <person name="Stevens M.J."/>
            <person name="Cernela N."/>
            <person name="Spoerry Serrano N."/>
            <person name="Schmitt S."/>
            <person name="Schrenzel J."/>
            <person name="Stephan R."/>
        </authorList>
    </citation>
    <scope>NUCLEOTIDE SEQUENCE [LARGE SCALE GENOMIC DNA]</scope>
    <source>
        <strain evidence="7 8">SS1014</strain>
    </source>
</reference>
<dbReference type="GO" id="GO:0005576">
    <property type="term" value="C:extracellular region"/>
    <property type="evidence" value="ECO:0007669"/>
    <property type="project" value="InterPro"/>
</dbReference>
<dbReference type="GO" id="GO:0016020">
    <property type="term" value="C:membrane"/>
    <property type="evidence" value="ECO:0007669"/>
    <property type="project" value="InterPro"/>
</dbReference>
<dbReference type="Pfam" id="PF05342">
    <property type="entry name" value="Peptidase_M26_N"/>
    <property type="match status" value="1"/>
</dbReference>
<feature type="compositionally biased region" description="Acidic residues" evidence="4">
    <location>
        <begin position="1388"/>
        <end position="1400"/>
    </location>
</feature>
<feature type="domain" description="G5" evidence="6">
    <location>
        <begin position="942"/>
        <end position="1023"/>
    </location>
</feature>
<gene>
    <name evidence="7" type="ORF">EJA00_03425</name>
</gene>
<keyword evidence="2" id="KW-0732">Signal</keyword>
<dbReference type="SMART" id="SM01208">
    <property type="entry name" value="G5"/>
    <property type="match status" value="9"/>
</dbReference>
<dbReference type="NCBIfam" id="TIGR01168">
    <property type="entry name" value="YSIRK_signal"/>
    <property type="match status" value="1"/>
</dbReference>
<feature type="region of interest" description="Disordered" evidence="4">
    <location>
        <begin position="1063"/>
        <end position="1088"/>
    </location>
</feature>
<feature type="domain" description="G5" evidence="6">
    <location>
        <begin position="868"/>
        <end position="949"/>
    </location>
</feature>
<organism evidence="7 8">
    <name type="scientific">Streptococcus suis</name>
    <dbReference type="NCBI Taxonomy" id="1307"/>
    <lineage>
        <taxon>Bacteria</taxon>
        <taxon>Bacillati</taxon>
        <taxon>Bacillota</taxon>
        <taxon>Bacilli</taxon>
        <taxon>Lactobacillales</taxon>
        <taxon>Streptococcaceae</taxon>
        <taxon>Streptococcus</taxon>
    </lineage>
</organism>
<dbReference type="InterPro" id="IPR011505">
    <property type="entry name" value="Peptidase_M26_C_dom"/>
</dbReference>
<dbReference type="EMBL" id="RSDG01000014">
    <property type="protein sequence ID" value="RRR49536.1"/>
    <property type="molecule type" value="Genomic_DNA"/>
</dbReference>
<feature type="compositionally biased region" description="Polar residues" evidence="4">
    <location>
        <begin position="1332"/>
        <end position="1349"/>
    </location>
</feature>
<evidence type="ECO:0000256" key="1">
    <source>
        <dbReference type="ARBA" id="ARBA00022670"/>
    </source>
</evidence>